<dbReference type="AlphaFoldDB" id="A0A4Y7JH32"/>
<evidence type="ECO:0000313" key="2">
    <source>
        <dbReference type="EMBL" id="RZC59241.1"/>
    </source>
</evidence>
<organism evidence="2 3">
    <name type="scientific">Papaver somniferum</name>
    <name type="common">Opium poppy</name>
    <dbReference type="NCBI Taxonomy" id="3469"/>
    <lineage>
        <taxon>Eukaryota</taxon>
        <taxon>Viridiplantae</taxon>
        <taxon>Streptophyta</taxon>
        <taxon>Embryophyta</taxon>
        <taxon>Tracheophyta</taxon>
        <taxon>Spermatophyta</taxon>
        <taxon>Magnoliopsida</taxon>
        <taxon>Ranunculales</taxon>
        <taxon>Papaveraceae</taxon>
        <taxon>Papaveroideae</taxon>
        <taxon>Papaver</taxon>
    </lineage>
</organism>
<keyword evidence="3" id="KW-1185">Reference proteome</keyword>
<dbReference type="EMBL" id="CM010718">
    <property type="protein sequence ID" value="RZC59241.1"/>
    <property type="molecule type" value="Genomic_DNA"/>
</dbReference>
<reference evidence="2 3" key="1">
    <citation type="journal article" date="2018" name="Science">
        <title>The opium poppy genome and morphinan production.</title>
        <authorList>
            <person name="Guo L."/>
            <person name="Winzer T."/>
            <person name="Yang X."/>
            <person name="Li Y."/>
            <person name="Ning Z."/>
            <person name="He Z."/>
            <person name="Teodor R."/>
            <person name="Lu Y."/>
            <person name="Bowser T.A."/>
            <person name="Graham I.A."/>
            <person name="Ye K."/>
        </authorList>
    </citation>
    <scope>NUCLEOTIDE SEQUENCE [LARGE SCALE GENOMIC DNA]</scope>
    <source>
        <strain evidence="3">cv. HN1</strain>
        <tissue evidence="2">Leaves</tissue>
    </source>
</reference>
<feature type="region of interest" description="Disordered" evidence="1">
    <location>
        <begin position="90"/>
        <end position="121"/>
    </location>
</feature>
<dbReference type="Gramene" id="RZC59241">
    <property type="protein sequence ID" value="RZC59241"/>
    <property type="gene ID" value="C5167_006546"/>
</dbReference>
<proteinExistence type="predicted"/>
<evidence type="ECO:0000256" key="1">
    <source>
        <dbReference type="SAM" id="MobiDB-lite"/>
    </source>
</evidence>
<evidence type="ECO:0000313" key="3">
    <source>
        <dbReference type="Proteomes" id="UP000316621"/>
    </source>
</evidence>
<dbReference type="Proteomes" id="UP000316621">
    <property type="component" value="Chromosome 4"/>
</dbReference>
<protein>
    <submittedName>
        <fullName evidence="2">Uncharacterized protein</fullName>
    </submittedName>
</protein>
<name>A0A4Y7JH32_PAPSO</name>
<gene>
    <name evidence="2" type="ORF">C5167_006546</name>
</gene>
<sequence>MACQPPCRVIPCRPSLCGYQNEGLQQSTITFSSKMQILAVQGHHRAGKSLNLNLPDNNNMLQVFHENTRDINTCHKLGDAHWGREAIEGGGAKKFHKRTHLPQRITPNNYSIKDPKGSGKF</sequence>
<accession>A0A4Y7JH32</accession>